<comment type="pathway">
    <text evidence="7">Glycan biosynthesis; glycogen biosynthesis.</text>
</comment>
<dbReference type="HAMAP" id="MF_00484">
    <property type="entry name" value="Glycogen_synth"/>
    <property type="match status" value="1"/>
</dbReference>
<dbReference type="EC" id="2.4.1.21" evidence="7"/>
<dbReference type="UniPathway" id="UPA00164"/>
<dbReference type="CDD" id="cd03791">
    <property type="entry name" value="GT5_Glycogen_synthase_DULL1-like"/>
    <property type="match status" value="1"/>
</dbReference>
<dbReference type="AlphaFoldDB" id="A0A2T1FYU4"/>
<comment type="similarity">
    <text evidence="3 7">Belongs to the glycosyltransferase 1 family. Bacterial/plant glycogen synthase subfamily.</text>
</comment>
<dbReference type="Proteomes" id="UP000238937">
    <property type="component" value="Unassembled WGS sequence"/>
</dbReference>
<dbReference type="InterPro" id="IPR011835">
    <property type="entry name" value="GS/SS"/>
</dbReference>
<reference evidence="10 11" key="1">
    <citation type="submission" date="2018-03" db="EMBL/GenBank/DDBJ databases">
        <title>The ancient ancestry and fast evolution of plastids.</title>
        <authorList>
            <person name="Moore K.R."/>
            <person name="Magnabosco C."/>
            <person name="Momper L."/>
            <person name="Gold D.A."/>
            <person name="Bosak T."/>
            <person name="Fournier G.P."/>
        </authorList>
    </citation>
    <scope>NUCLEOTIDE SEQUENCE [LARGE SCALE GENOMIC DNA]</scope>
    <source>
        <strain evidence="10 11">CCALA 037</strain>
    </source>
</reference>
<evidence type="ECO:0000256" key="5">
    <source>
        <dbReference type="ARBA" id="ARBA00022679"/>
    </source>
</evidence>
<keyword evidence="11" id="KW-1185">Reference proteome</keyword>
<feature type="binding site" evidence="7">
    <location>
        <position position="15"/>
    </location>
    <ligand>
        <name>ADP-alpha-D-glucose</name>
        <dbReference type="ChEBI" id="CHEBI:57498"/>
    </ligand>
</feature>
<evidence type="ECO:0000256" key="3">
    <source>
        <dbReference type="ARBA" id="ARBA00010281"/>
    </source>
</evidence>
<dbReference type="InterPro" id="IPR013534">
    <property type="entry name" value="Starch_synth_cat_dom"/>
</dbReference>
<dbReference type="NCBIfam" id="TIGR02095">
    <property type="entry name" value="glgA"/>
    <property type="match status" value="1"/>
</dbReference>
<dbReference type="PANTHER" id="PTHR45825">
    <property type="entry name" value="GRANULE-BOUND STARCH SYNTHASE 1, CHLOROPLASTIC/AMYLOPLASTIC"/>
    <property type="match status" value="1"/>
</dbReference>
<sequence length="457" mass="52361">MKILFVAAEAAPIAKVGGMGDVVGALPKFLRKMGHDVRIFMPYYGSIVGKLDIPSEPVWWGYAMFNHFAVYETVLPGTDVPLYLFGHPAFDPQRIYGGEDEDWRFTFFANGAAEFCWNYWKPNIIHCHDWHTGMLPVWMHQDPDISTIFTIHNLAYQGPWRWFLERITWCPWYMQGHNTMAAAVQYADRVNTVSPTYAAQIQTIEYGEKIEGLLSFISGRLSGIVNGIDTEVYDPANDKALAQTYTAKTIEDRVKNKAALQQEVGLAINPDTFLVGMVSRLVEQKGLDLMLQTLDRFLAYTDAQFIVLGTGDRHYETQLWQLASRYPGRMATYLLYNESLSRRIYAGSDAFLMPSRFEPCGISQMLAMRYGCVPIVRRTGGLVDTVSHHDPQHQKGTGYCFDRYEALDLYTCMVRAWESFNYKPQWQALQQRGMESDFSWDKSAQEYEQLYKSVINV</sequence>
<dbReference type="GO" id="GO:0005978">
    <property type="term" value="P:glycogen biosynthetic process"/>
    <property type="evidence" value="ECO:0007669"/>
    <property type="project" value="UniProtKB-UniRule"/>
</dbReference>
<organism evidence="10 11">
    <name type="scientific">Chamaesiphon polymorphus CCALA 037</name>
    <dbReference type="NCBI Taxonomy" id="2107692"/>
    <lineage>
        <taxon>Bacteria</taxon>
        <taxon>Bacillati</taxon>
        <taxon>Cyanobacteriota</taxon>
        <taxon>Cyanophyceae</taxon>
        <taxon>Gomontiellales</taxon>
        <taxon>Chamaesiphonaceae</taxon>
        <taxon>Chamaesiphon</taxon>
    </lineage>
</organism>
<evidence type="ECO:0000259" key="9">
    <source>
        <dbReference type="Pfam" id="PF08323"/>
    </source>
</evidence>
<dbReference type="NCBIfam" id="NF001900">
    <property type="entry name" value="PRK00654.1-3"/>
    <property type="match status" value="1"/>
</dbReference>
<evidence type="ECO:0000256" key="2">
    <source>
        <dbReference type="ARBA" id="ARBA00002764"/>
    </source>
</evidence>
<name>A0A2T1FYU4_9CYAN</name>
<dbReference type="SUPFAM" id="SSF53756">
    <property type="entry name" value="UDP-Glycosyltransferase/glycogen phosphorylase"/>
    <property type="match status" value="1"/>
</dbReference>
<evidence type="ECO:0000313" key="10">
    <source>
        <dbReference type="EMBL" id="PSB50121.1"/>
    </source>
</evidence>
<evidence type="ECO:0000256" key="1">
    <source>
        <dbReference type="ARBA" id="ARBA00001478"/>
    </source>
</evidence>
<evidence type="ECO:0000256" key="7">
    <source>
        <dbReference type="HAMAP-Rule" id="MF_00484"/>
    </source>
</evidence>
<evidence type="ECO:0000256" key="4">
    <source>
        <dbReference type="ARBA" id="ARBA00022676"/>
    </source>
</evidence>
<dbReference type="Gene3D" id="3.40.50.2000">
    <property type="entry name" value="Glycogen Phosphorylase B"/>
    <property type="match status" value="2"/>
</dbReference>
<evidence type="ECO:0000259" key="8">
    <source>
        <dbReference type="Pfam" id="PF00534"/>
    </source>
</evidence>
<feature type="domain" description="Starch synthase catalytic" evidence="9">
    <location>
        <begin position="2"/>
        <end position="215"/>
    </location>
</feature>
<gene>
    <name evidence="7" type="primary">glgA</name>
    <name evidence="10" type="ORF">C7B77_23130</name>
</gene>
<dbReference type="EMBL" id="PVWO01000412">
    <property type="protein sequence ID" value="PSB50121.1"/>
    <property type="molecule type" value="Genomic_DNA"/>
</dbReference>
<comment type="caution">
    <text evidence="10">The sequence shown here is derived from an EMBL/GenBank/DDBJ whole genome shotgun (WGS) entry which is preliminary data.</text>
</comment>
<keyword evidence="4 7" id="KW-0328">Glycosyltransferase</keyword>
<accession>A0A2T1FYU4</accession>
<proteinExistence type="inferred from homology"/>
<dbReference type="Pfam" id="PF00534">
    <property type="entry name" value="Glycos_transf_1"/>
    <property type="match status" value="1"/>
</dbReference>
<evidence type="ECO:0000256" key="6">
    <source>
        <dbReference type="ARBA" id="ARBA00023056"/>
    </source>
</evidence>
<keyword evidence="6 7" id="KW-0320">Glycogen biosynthesis</keyword>
<dbReference type="PANTHER" id="PTHR45825:SF11">
    <property type="entry name" value="ALPHA AMYLASE DOMAIN-CONTAINING PROTEIN"/>
    <property type="match status" value="1"/>
</dbReference>
<comment type="catalytic activity">
    <reaction evidence="1 7">
        <text>[(1-&gt;4)-alpha-D-glucosyl](n) + ADP-alpha-D-glucose = [(1-&gt;4)-alpha-D-glucosyl](n+1) + ADP + H(+)</text>
        <dbReference type="Rhea" id="RHEA:18189"/>
        <dbReference type="Rhea" id="RHEA-COMP:9584"/>
        <dbReference type="Rhea" id="RHEA-COMP:9587"/>
        <dbReference type="ChEBI" id="CHEBI:15378"/>
        <dbReference type="ChEBI" id="CHEBI:15444"/>
        <dbReference type="ChEBI" id="CHEBI:57498"/>
        <dbReference type="ChEBI" id="CHEBI:456216"/>
        <dbReference type="EC" id="2.4.1.21"/>
    </reaction>
</comment>
<dbReference type="GO" id="GO:0009011">
    <property type="term" value="F:alpha-1,4-glucan glucosyltransferase (ADP-glucose donor) activity"/>
    <property type="evidence" value="ECO:0007669"/>
    <property type="project" value="UniProtKB-UniRule"/>
</dbReference>
<comment type="function">
    <text evidence="2 7">Synthesizes alpha-1,4-glucan chains using ADP-glucose.</text>
</comment>
<feature type="domain" description="Glycosyl transferase family 1" evidence="8">
    <location>
        <begin position="266"/>
        <end position="406"/>
    </location>
</feature>
<dbReference type="InterPro" id="IPR001296">
    <property type="entry name" value="Glyco_trans_1"/>
</dbReference>
<dbReference type="GO" id="GO:0004373">
    <property type="term" value="F:alpha-1,4-glucan glucosyltransferase (UDP-glucose donor) activity"/>
    <property type="evidence" value="ECO:0007669"/>
    <property type="project" value="InterPro"/>
</dbReference>
<keyword evidence="5 7" id="KW-0808">Transferase</keyword>
<dbReference type="Pfam" id="PF08323">
    <property type="entry name" value="Glyco_transf_5"/>
    <property type="match status" value="1"/>
</dbReference>
<protein>
    <recommendedName>
        <fullName evidence="7">Glycogen synthase</fullName>
        <ecNumber evidence="7">2.4.1.21</ecNumber>
    </recommendedName>
    <alternativeName>
        <fullName evidence="7">Starch [bacterial glycogen] synthase</fullName>
    </alternativeName>
</protein>
<evidence type="ECO:0000313" key="11">
    <source>
        <dbReference type="Proteomes" id="UP000238937"/>
    </source>
</evidence>
<dbReference type="RefSeq" id="WP_106310474.1">
    <property type="nucleotide sequence ID" value="NZ_PVWO01000412.1"/>
</dbReference>
<dbReference type="OrthoDB" id="9808590at2"/>